<dbReference type="NCBIfam" id="NF006667">
    <property type="entry name" value="PRK09212.1"/>
    <property type="match status" value="1"/>
</dbReference>
<gene>
    <name evidence="5" type="ORF">D8M06_00655</name>
</gene>
<comment type="caution">
    <text evidence="5">The sequence shown here is derived from an EMBL/GenBank/DDBJ whole genome shotgun (WGS) entry which is preliminary data.</text>
</comment>
<dbReference type="SMART" id="SM00861">
    <property type="entry name" value="Transket_pyr"/>
    <property type="match status" value="1"/>
</dbReference>
<accession>A0A495ABF2</accession>
<dbReference type="InterPro" id="IPR029061">
    <property type="entry name" value="THDP-binding"/>
</dbReference>
<keyword evidence="3" id="KW-0786">Thiamine pyrophosphate</keyword>
<dbReference type="InterPro" id="IPR009014">
    <property type="entry name" value="Transketo_C/PFOR_II"/>
</dbReference>
<dbReference type="PANTHER" id="PTHR43257:SF2">
    <property type="entry name" value="PYRUVATE DEHYDROGENASE E1 COMPONENT SUBUNIT BETA"/>
    <property type="match status" value="1"/>
</dbReference>
<dbReference type="EMBL" id="RBZP01000001">
    <property type="protein sequence ID" value="RKQ37346.1"/>
    <property type="molecule type" value="Genomic_DNA"/>
</dbReference>
<dbReference type="InterPro" id="IPR005475">
    <property type="entry name" value="Transketolase-like_Pyr-bd"/>
</dbReference>
<comment type="cofactor">
    <cofactor evidence="1">
        <name>thiamine diphosphate</name>
        <dbReference type="ChEBI" id="CHEBI:58937"/>
    </cofactor>
</comment>
<proteinExistence type="predicted"/>
<dbReference type="Gene3D" id="3.40.50.920">
    <property type="match status" value="1"/>
</dbReference>
<protein>
    <submittedName>
        <fullName evidence="5">Alpha-ketoacid dehydrogenase subunit beta</fullName>
    </submittedName>
</protein>
<dbReference type="CDD" id="cd07036">
    <property type="entry name" value="TPP_PYR_E1-PDHc-beta_like"/>
    <property type="match status" value="1"/>
</dbReference>
<feature type="domain" description="Transketolase-like pyrimidine-binding" evidence="4">
    <location>
        <begin position="4"/>
        <end position="179"/>
    </location>
</feature>
<dbReference type="AlphaFoldDB" id="A0A495ABF2"/>
<organism evidence="5 6">
    <name type="scientific">Oceanobacillus halophilus</name>
    <dbReference type="NCBI Taxonomy" id="930130"/>
    <lineage>
        <taxon>Bacteria</taxon>
        <taxon>Bacillati</taxon>
        <taxon>Bacillota</taxon>
        <taxon>Bacilli</taxon>
        <taxon>Bacillales</taxon>
        <taxon>Bacillaceae</taxon>
        <taxon>Oceanobacillus</taxon>
    </lineage>
</organism>
<dbReference type="Pfam" id="PF02779">
    <property type="entry name" value="Transket_pyr"/>
    <property type="match status" value="1"/>
</dbReference>
<dbReference type="FunFam" id="3.40.50.970:FF:000001">
    <property type="entry name" value="Pyruvate dehydrogenase E1 beta subunit"/>
    <property type="match status" value="1"/>
</dbReference>
<dbReference type="GO" id="GO:0016491">
    <property type="term" value="F:oxidoreductase activity"/>
    <property type="evidence" value="ECO:0007669"/>
    <property type="project" value="UniProtKB-KW"/>
</dbReference>
<dbReference type="PANTHER" id="PTHR43257">
    <property type="entry name" value="PYRUVATE DEHYDROGENASE E1 COMPONENT BETA SUBUNIT"/>
    <property type="match status" value="1"/>
</dbReference>
<name>A0A495ABF2_9BACI</name>
<dbReference type="OrthoDB" id="9771835at2"/>
<evidence type="ECO:0000256" key="3">
    <source>
        <dbReference type="ARBA" id="ARBA00023052"/>
    </source>
</evidence>
<dbReference type="Proteomes" id="UP000269301">
    <property type="component" value="Unassembled WGS sequence"/>
</dbReference>
<evidence type="ECO:0000259" key="4">
    <source>
        <dbReference type="SMART" id="SM00861"/>
    </source>
</evidence>
<evidence type="ECO:0000256" key="1">
    <source>
        <dbReference type="ARBA" id="ARBA00001964"/>
    </source>
</evidence>
<dbReference type="InterPro" id="IPR033248">
    <property type="entry name" value="Transketolase_C"/>
</dbReference>
<dbReference type="Pfam" id="PF02780">
    <property type="entry name" value="Transketolase_C"/>
    <property type="match status" value="1"/>
</dbReference>
<dbReference type="SUPFAM" id="SSF52922">
    <property type="entry name" value="TK C-terminal domain-like"/>
    <property type="match status" value="1"/>
</dbReference>
<keyword evidence="2" id="KW-0560">Oxidoreductase</keyword>
<sequence>MAQMTMIQAITDAMRTELKNDENVLVFGEDVGKNGGVFRATEGLQAEFGEDRVYDTPLAESGIGGLAIGLATQGYRPVPEIQFFGFVYEVMDSISGQMARMRYRSGGRWHMPITVRAPFGGGVHTPELHADSLEGLMAQQPGLKVVIPSTPYEAKGLLISAIRDNDPVVFLEHMKLYRSFREEVPEEEYTVELGKADVKREGKDVTLVSYGAMVHSCLKAAEELEKDGISAEVIDLRTVSPIDIETILESVKKTNRAVVVQEAQKQAGVAANVVSEIQERAILHLEAPVLRVAAPDTVYAFSDAEEVWLPNHKDIIEKVNTVINF</sequence>
<evidence type="ECO:0000256" key="2">
    <source>
        <dbReference type="ARBA" id="ARBA00023002"/>
    </source>
</evidence>
<dbReference type="FunFam" id="3.40.50.920:FF:000001">
    <property type="entry name" value="Pyruvate dehydrogenase E1 beta subunit"/>
    <property type="match status" value="1"/>
</dbReference>
<dbReference type="SUPFAM" id="SSF52518">
    <property type="entry name" value="Thiamin diphosphate-binding fold (THDP-binding)"/>
    <property type="match status" value="1"/>
</dbReference>
<keyword evidence="6" id="KW-1185">Reference proteome</keyword>
<reference evidence="5 6" key="1">
    <citation type="journal article" date="2016" name="Int. J. Syst. Evol. Microbiol.">
        <title>Oceanobacillus halophilus sp. nov., a novel moderately halophilic bacterium from a hypersaline lake.</title>
        <authorList>
            <person name="Amoozegar M.A."/>
            <person name="Bagheri M."/>
            <person name="Makhdoumi A."/>
            <person name="Nikou M.M."/>
            <person name="Fazeli S.A.S."/>
            <person name="Schumann P."/>
            <person name="Sproer C."/>
            <person name="Sanchez-Porro C."/>
            <person name="Ventosa A."/>
        </authorList>
    </citation>
    <scope>NUCLEOTIDE SEQUENCE [LARGE SCALE GENOMIC DNA]</scope>
    <source>
        <strain evidence="5 6">DSM 23996</strain>
    </source>
</reference>
<dbReference type="RefSeq" id="WP_121202428.1">
    <property type="nucleotide sequence ID" value="NZ_RBZP01000001.1"/>
</dbReference>
<evidence type="ECO:0000313" key="5">
    <source>
        <dbReference type="EMBL" id="RKQ37346.1"/>
    </source>
</evidence>
<dbReference type="Gene3D" id="3.40.50.970">
    <property type="match status" value="1"/>
</dbReference>
<evidence type="ECO:0000313" key="6">
    <source>
        <dbReference type="Proteomes" id="UP000269301"/>
    </source>
</evidence>